<sequence length="46" mass="4768">MKWHVITVPKQDLGLTLGAIGLGGGTVTATKPSGRSVAITYVTTRN</sequence>
<name>A0ABP5LXP8_9ACTN</name>
<dbReference type="RefSeq" id="WP_344157874.1">
    <property type="nucleotide sequence ID" value="NZ_BAAAQR010000018.1"/>
</dbReference>
<evidence type="ECO:0000313" key="2">
    <source>
        <dbReference type="Proteomes" id="UP001501771"/>
    </source>
</evidence>
<evidence type="ECO:0000313" key="1">
    <source>
        <dbReference type="EMBL" id="GAA2156074.1"/>
    </source>
</evidence>
<dbReference type="Proteomes" id="UP001501771">
    <property type="component" value="Unassembled WGS sequence"/>
</dbReference>
<keyword evidence="2" id="KW-1185">Reference proteome</keyword>
<organism evidence="1 2">
    <name type="scientific">Nocardioides koreensis</name>
    <dbReference type="NCBI Taxonomy" id="433651"/>
    <lineage>
        <taxon>Bacteria</taxon>
        <taxon>Bacillati</taxon>
        <taxon>Actinomycetota</taxon>
        <taxon>Actinomycetes</taxon>
        <taxon>Propionibacteriales</taxon>
        <taxon>Nocardioidaceae</taxon>
        <taxon>Nocardioides</taxon>
    </lineage>
</organism>
<reference evidence="2" key="1">
    <citation type="journal article" date="2019" name="Int. J. Syst. Evol. Microbiol.">
        <title>The Global Catalogue of Microorganisms (GCM) 10K type strain sequencing project: providing services to taxonomists for standard genome sequencing and annotation.</title>
        <authorList>
            <consortium name="The Broad Institute Genomics Platform"/>
            <consortium name="The Broad Institute Genome Sequencing Center for Infectious Disease"/>
            <person name="Wu L."/>
            <person name="Ma J."/>
        </authorList>
    </citation>
    <scope>NUCLEOTIDE SEQUENCE [LARGE SCALE GENOMIC DNA]</scope>
    <source>
        <strain evidence="2">JCM 16022</strain>
    </source>
</reference>
<proteinExistence type="predicted"/>
<gene>
    <name evidence="1" type="ORF">GCM10009844_43970</name>
</gene>
<dbReference type="EMBL" id="BAAAQR010000018">
    <property type="protein sequence ID" value="GAA2156074.1"/>
    <property type="molecule type" value="Genomic_DNA"/>
</dbReference>
<comment type="caution">
    <text evidence="1">The sequence shown here is derived from an EMBL/GenBank/DDBJ whole genome shotgun (WGS) entry which is preliminary data.</text>
</comment>
<protein>
    <submittedName>
        <fullName evidence="1">Uncharacterized protein</fullName>
    </submittedName>
</protein>
<accession>A0ABP5LXP8</accession>